<protein>
    <recommendedName>
        <fullName evidence="2">WW domain-containing protein</fullName>
    </recommendedName>
</protein>
<dbReference type="InterPro" id="IPR001202">
    <property type="entry name" value="WW_dom"/>
</dbReference>
<dbReference type="Gene3D" id="2.20.70.10">
    <property type="match status" value="2"/>
</dbReference>
<evidence type="ECO:0000256" key="1">
    <source>
        <dbReference type="SAM" id="MobiDB-lite"/>
    </source>
</evidence>
<evidence type="ECO:0000313" key="4">
    <source>
        <dbReference type="Proteomes" id="UP001457282"/>
    </source>
</evidence>
<dbReference type="SMART" id="SM00456">
    <property type="entry name" value="WW"/>
    <property type="match status" value="2"/>
</dbReference>
<feature type="domain" description="WW" evidence="2">
    <location>
        <begin position="865"/>
        <end position="899"/>
    </location>
</feature>
<reference evidence="3 4" key="1">
    <citation type="journal article" date="2023" name="G3 (Bethesda)">
        <title>A chromosome-length genome assembly and annotation of blackberry (Rubus argutus, cv. 'Hillquist').</title>
        <authorList>
            <person name="Bruna T."/>
            <person name="Aryal R."/>
            <person name="Dudchenko O."/>
            <person name="Sargent D.J."/>
            <person name="Mead D."/>
            <person name="Buti M."/>
            <person name="Cavallini A."/>
            <person name="Hytonen T."/>
            <person name="Andres J."/>
            <person name="Pham M."/>
            <person name="Weisz D."/>
            <person name="Mascagni F."/>
            <person name="Usai G."/>
            <person name="Natali L."/>
            <person name="Bassil N."/>
            <person name="Fernandez G.E."/>
            <person name="Lomsadze A."/>
            <person name="Armour M."/>
            <person name="Olukolu B."/>
            <person name="Poorten T."/>
            <person name="Britton C."/>
            <person name="Davik J."/>
            <person name="Ashrafi H."/>
            <person name="Aiden E.L."/>
            <person name="Borodovsky M."/>
            <person name="Worthington M."/>
        </authorList>
    </citation>
    <scope>NUCLEOTIDE SEQUENCE [LARGE SCALE GENOMIC DNA]</scope>
    <source>
        <strain evidence="3">PI 553951</strain>
    </source>
</reference>
<dbReference type="PANTHER" id="PTHR47852:SF2">
    <property type="entry name" value="WW DOMAIN-CONTAINING PROTEIN"/>
    <property type="match status" value="1"/>
</dbReference>
<dbReference type="EMBL" id="JBEDUW010000003">
    <property type="protein sequence ID" value="KAK9941154.1"/>
    <property type="molecule type" value="Genomic_DNA"/>
</dbReference>
<organism evidence="3 4">
    <name type="scientific">Rubus argutus</name>
    <name type="common">Southern blackberry</name>
    <dbReference type="NCBI Taxonomy" id="59490"/>
    <lineage>
        <taxon>Eukaryota</taxon>
        <taxon>Viridiplantae</taxon>
        <taxon>Streptophyta</taxon>
        <taxon>Embryophyta</taxon>
        <taxon>Tracheophyta</taxon>
        <taxon>Spermatophyta</taxon>
        <taxon>Magnoliopsida</taxon>
        <taxon>eudicotyledons</taxon>
        <taxon>Gunneridae</taxon>
        <taxon>Pentapetalae</taxon>
        <taxon>rosids</taxon>
        <taxon>fabids</taxon>
        <taxon>Rosales</taxon>
        <taxon>Rosaceae</taxon>
        <taxon>Rosoideae</taxon>
        <taxon>Rosoideae incertae sedis</taxon>
        <taxon>Rubus</taxon>
    </lineage>
</organism>
<dbReference type="Proteomes" id="UP001457282">
    <property type="component" value="Unassembled WGS sequence"/>
</dbReference>
<keyword evidence="4" id="KW-1185">Reference proteome</keyword>
<feature type="domain" description="WW" evidence="2">
    <location>
        <begin position="180"/>
        <end position="214"/>
    </location>
</feature>
<comment type="caution">
    <text evidence="3">The sequence shown here is derived from an EMBL/GenBank/DDBJ whole genome shotgun (WGS) entry which is preliminary data.</text>
</comment>
<feature type="region of interest" description="Disordered" evidence="1">
    <location>
        <begin position="528"/>
        <end position="576"/>
    </location>
</feature>
<feature type="compositionally biased region" description="Polar residues" evidence="1">
    <location>
        <begin position="54"/>
        <end position="64"/>
    </location>
</feature>
<gene>
    <name evidence="3" type="ORF">M0R45_017777</name>
</gene>
<dbReference type="PANTHER" id="PTHR47852">
    <property type="entry name" value="OS06G0298400 PROTEIN"/>
    <property type="match status" value="1"/>
</dbReference>
<dbReference type="PROSITE" id="PS50020">
    <property type="entry name" value="WW_DOMAIN_2"/>
    <property type="match status" value="2"/>
</dbReference>
<dbReference type="Pfam" id="PF00397">
    <property type="entry name" value="WW"/>
    <property type="match status" value="2"/>
</dbReference>
<dbReference type="InterPro" id="IPR036020">
    <property type="entry name" value="WW_dom_sf"/>
</dbReference>
<feature type="region of interest" description="Disordered" evidence="1">
    <location>
        <begin position="124"/>
        <end position="154"/>
    </location>
</feature>
<dbReference type="SUPFAM" id="SSF51045">
    <property type="entry name" value="WW domain"/>
    <property type="match status" value="2"/>
</dbReference>
<feature type="compositionally biased region" description="Basic residues" evidence="1">
    <location>
        <begin position="1"/>
        <end position="10"/>
    </location>
</feature>
<dbReference type="PROSITE" id="PS01159">
    <property type="entry name" value="WW_DOMAIN_1"/>
    <property type="match status" value="2"/>
</dbReference>
<name>A0AAW1XWX6_RUBAR</name>
<feature type="region of interest" description="Disordered" evidence="1">
    <location>
        <begin position="834"/>
        <end position="865"/>
    </location>
</feature>
<accession>A0AAW1XWX6</accession>
<feature type="compositionally biased region" description="Basic and acidic residues" evidence="1">
    <location>
        <begin position="37"/>
        <end position="48"/>
    </location>
</feature>
<evidence type="ECO:0000259" key="2">
    <source>
        <dbReference type="PROSITE" id="PS50020"/>
    </source>
</evidence>
<feature type="compositionally biased region" description="Pro residues" evidence="1">
    <location>
        <begin position="540"/>
        <end position="568"/>
    </location>
</feature>
<feature type="region of interest" description="Disordered" evidence="1">
    <location>
        <begin position="1"/>
        <end position="105"/>
    </location>
</feature>
<proteinExistence type="predicted"/>
<dbReference type="CDD" id="cd00201">
    <property type="entry name" value="WW"/>
    <property type="match status" value="2"/>
</dbReference>
<evidence type="ECO:0000313" key="3">
    <source>
        <dbReference type="EMBL" id="KAK9941154.1"/>
    </source>
</evidence>
<dbReference type="AlphaFoldDB" id="A0AAW1XWX6"/>
<sequence length="899" mass="97692">MGNRKERRRLAAMSNSGRRVKLDLFAEPSGGDLGGSAEHDGLGGDVHSKGHSGLPNSPSSSGRQPENPLLLLGQYSDEELDDGSNKTLSDAAVENSSPQNNDEVKSVLNESGQNLDIECGNDLASQKKGVDTNSDPLDDQIMEDGDKREDGDMASGDLRTELDLKEKVSLPETSNVQVIGDVSSGWKIVMHEESNSYYYWNTESGETSWEVPDVLAEATKLTCDQKMPSADGTETVPVGTQEAHGYSNSDMVEGSSNTVPQGLELYGDGSQMNEWNIGCHNGSGIDPSSHLVKCSEALLERLKLLQGSKDHMQGLNWITKYMLEVEIRLFDFKSLLSYGSSLLPFWMHSEIQLKRLESAINDEMSMIVNSGESNEASHASFSRGEINFQESMGCKIESHQTENKQLISSLDDLHGTLSVDAVTEDEEVKGSVLKAEHVSAFDSPTRHIKDGASDQVHGVVIPDESTTKNEVCAEEDVDMDVDMEVEDSNSAGVTSIAYVLNSKEIAATEQPVQSSPPSLYTLLVSEDTFAVPPPPDEEWIPPPPPDNEQVPPPPPDEPPPEPPYPPLSSYPETGQPSYAEHYNFSYPVSSFDYYGHTVAAAPGGNYYGHVEGCQVAIPHLPVYYGADPSTAQVAANPVEPVTYYGIQDGTGPAPSVVSSVDSSQFHSEAAPLSSDNLASDHPISINSFAGAGSSGSSMEVPSTSATVQEPATVMANDTIRVPLTNTVSAAPPIPATSVVAKAQSKVVRTKKRTIPAASSLRSNKKVSSLVDKWKAAKEEMLEDEEEPENTYELLERKRQREIEEWYKQQITSGEAKDNANFQPLGGNWREKVKRKKAQLAREAAQTAPEAPSNGNQQPDLTELSRDLPSGWQVYWDESSKQVYYGNTVTSETTWTRPTK</sequence>